<accession>A0AAE4JJ77</accession>
<dbReference type="EMBL" id="JAMQOM010000004">
    <property type="protein sequence ID" value="MDS0221781.1"/>
    <property type="molecule type" value="Genomic_DNA"/>
</dbReference>
<reference evidence="2 3" key="1">
    <citation type="submission" date="2022-06" db="EMBL/GenBank/DDBJ databases">
        <title>Haloarcula sp. a new haloarchaeum isolate from saline soil.</title>
        <authorList>
            <person name="Strakova D."/>
            <person name="Galisteo C."/>
            <person name="Sanchez-Porro C."/>
            <person name="Ventosa A."/>
        </authorList>
    </citation>
    <scope>NUCLEOTIDE SEQUENCE [LARGE SCALE GENOMIC DNA]</scope>
    <source>
        <strain evidence="2 3">S1AR25-5A</strain>
    </source>
</reference>
<keyword evidence="1" id="KW-0812">Transmembrane</keyword>
<proteinExistence type="predicted"/>
<name>A0AAE4JJ77_9EURY</name>
<organism evidence="2 3">
    <name type="scientific">Haloarcula terrestris</name>
    <dbReference type="NCBI Taxonomy" id="2950533"/>
    <lineage>
        <taxon>Archaea</taxon>
        <taxon>Methanobacteriati</taxon>
        <taxon>Methanobacteriota</taxon>
        <taxon>Stenosarchaea group</taxon>
        <taxon>Halobacteria</taxon>
        <taxon>Halobacteriales</taxon>
        <taxon>Haloarculaceae</taxon>
        <taxon>Haloarcula</taxon>
    </lineage>
</organism>
<keyword evidence="1" id="KW-0472">Membrane</keyword>
<feature type="transmembrane region" description="Helical" evidence="1">
    <location>
        <begin position="93"/>
        <end position="121"/>
    </location>
</feature>
<protein>
    <submittedName>
        <fullName evidence="2">Uncharacterized protein</fullName>
    </submittedName>
</protein>
<dbReference type="AlphaFoldDB" id="A0AAE4JJ77"/>
<sequence>MYSRDHAIVSVAVGAAGVAGLPLPLPWWAAVGYAVVVGVAIDFDHFVVARLETGDWAALRRCLRNPKIAVLDQDEIFDPQDLWPLQRLLSHHLIGGVVVFGLWLVSAPLALFTALVLYAHVLGDLVWDNYLLETYREQHARAAESVSDADSGSAE</sequence>
<evidence type="ECO:0000313" key="2">
    <source>
        <dbReference type="EMBL" id="MDS0221781.1"/>
    </source>
</evidence>
<dbReference type="RefSeq" id="WP_310896423.1">
    <property type="nucleotide sequence ID" value="NZ_JAMQOM010000004.1"/>
</dbReference>
<evidence type="ECO:0000256" key="1">
    <source>
        <dbReference type="SAM" id="Phobius"/>
    </source>
</evidence>
<gene>
    <name evidence="2" type="ORF">NDI54_10530</name>
</gene>
<keyword evidence="3" id="KW-1185">Reference proteome</keyword>
<evidence type="ECO:0000313" key="3">
    <source>
        <dbReference type="Proteomes" id="UP001253439"/>
    </source>
</evidence>
<dbReference type="Proteomes" id="UP001253439">
    <property type="component" value="Unassembled WGS sequence"/>
</dbReference>
<comment type="caution">
    <text evidence="2">The sequence shown here is derived from an EMBL/GenBank/DDBJ whole genome shotgun (WGS) entry which is preliminary data.</text>
</comment>
<keyword evidence="1" id="KW-1133">Transmembrane helix</keyword>